<keyword evidence="2" id="KW-1185">Reference proteome</keyword>
<dbReference type="AlphaFoldDB" id="A0A139W8U0"/>
<organism evidence="1 2">
    <name type="scientific">Tribolium castaneum</name>
    <name type="common">Red flour beetle</name>
    <dbReference type="NCBI Taxonomy" id="7070"/>
    <lineage>
        <taxon>Eukaryota</taxon>
        <taxon>Metazoa</taxon>
        <taxon>Ecdysozoa</taxon>
        <taxon>Arthropoda</taxon>
        <taxon>Hexapoda</taxon>
        <taxon>Insecta</taxon>
        <taxon>Pterygota</taxon>
        <taxon>Neoptera</taxon>
        <taxon>Endopterygota</taxon>
        <taxon>Coleoptera</taxon>
        <taxon>Polyphaga</taxon>
        <taxon>Cucujiformia</taxon>
        <taxon>Tenebrionidae</taxon>
        <taxon>Tenebrionidae incertae sedis</taxon>
        <taxon>Tribolium</taxon>
    </lineage>
</organism>
<sequence>MSENSNFLCPNRNVPDCILQRRDLNLKSRLKPSPK</sequence>
<reference evidence="1 2" key="1">
    <citation type="journal article" date="2008" name="Nature">
        <title>The genome of the model beetle and pest Tribolium castaneum.</title>
        <authorList>
            <consortium name="Tribolium Genome Sequencing Consortium"/>
            <person name="Richards S."/>
            <person name="Gibbs R.A."/>
            <person name="Weinstock G.M."/>
            <person name="Brown S.J."/>
            <person name="Denell R."/>
            <person name="Beeman R.W."/>
            <person name="Gibbs R."/>
            <person name="Beeman R.W."/>
            <person name="Brown S.J."/>
            <person name="Bucher G."/>
            <person name="Friedrich M."/>
            <person name="Grimmelikhuijzen C.J."/>
            <person name="Klingler M."/>
            <person name="Lorenzen M."/>
            <person name="Richards S."/>
            <person name="Roth S."/>
            <person name="Schroder R."/>
            <person name="Tautz D."/>
            <person name="Zdobnov E.M."/>
            <person name="Muzny D."/>
            <person name="Gibbs R.A."/>
            <person name="Weinstock G.M."/>
            <person name="Attaway T."/>
            <person name="Bell S."/>
            <person name="Buhay C.J."/>
            <person name="Chandrabose M.N."/>
            <person name="Chavez D."/>
            <person name="Clerk-Blankenburg K.P."/>
            <person name="Cree A."/>
            <person name="Dao M."/>
            <person name="Davis C."/>
            <person name="Chacko J."/>
            <person name="Dinh H."/>
            <person name="Dugan-Rocha S."/>
            <person name="Fowler G."/>
            <person name="Garner T.T."/>
            <person name="Garnes J."/>
            <person name="Gnirke A."/>
            <person name="Hawes A."/>
            <person name="Hernandez J."/>
            <person name="Hines S."/>
            <person name="Holder M."/>
            <person name="Hume J."/>
            <person name="Jhangiani S.N."/>
            <person name="Joshi V."/>
            <person name="Khan Z.M."/>
            <person name="Jackson L."/>
            <person name="Kovar C."/>
            <person name="Kowis A."/>
            <person name="Lee S."/>
            <person name="Lewis L.R."/>
            <person name="Margolis J."/>
            <person name="Morgan M."/>
            <person name="Nazareth L.V."/>
            <person name="Nguyen N."/>
            <person name="Okwuonu G."/>
            <person name="Parker D."/>
            <person name="Richards S."/>
            <person name="Ruiz S.J."/>
            <person name="Santibanez J."/>
            <person name="Savard J."/>
            <person name="Scherer S.E."/>
            <person name="Schneider B."/>
            <person name="Sodergren E."/>
            <person name="Tautz D."/>
            <person name="Vattahil S."/>
            <person name="Villasana D."/>
            <person name="White C.S."/>
            <person name="Wright R."/>
            <person name="Park Y."/>
            <person name="Beeman R.W."/>
            <person name="Lord J."/>
            <person name="Oppert B."/>
            <person name="Lorenzen M."/>
            <person name="Brown S."/>
            <person name="Wang L."/>
            <person name="Savard J."/>
            <person name="Tautz D."/>
            <person name="Richards S."/>
            <person name="Weinstock G."/>
            <person name="Gibbs R.A."/>
            <person name="Liu Y."/>
            <person name="Worley K."/>
            <person name="Weinstock G."/>
            <person name="Elsik C.G."/>
            <person name="Reese J.T."/>
            <person name="Elhaik E."/>
            <person name="Landan G."/>
            <person name="Graur D."/>
            <person name="Arensburger P."/>
            <person name="Atkinson P."/>
            <person name="Beeman R.W."/>
            <person name="Beidler J."/>
            <person name="Brown S.J."/>
            <person name="Demuth J.P."/>
            <person name="Drury D.W."/>
            <person name="Du Y.Z."/>
            <person name="Fujiwara H."/>
            <person name="Lorenzen M."/>
            <person name="Maselli V."/>
            <person name="Osanai M."/>
            <person name="Park Y."/>
            <person name="Robertson H.M."/>
            <person name="Tu Z."/>
            <person name="Wang J.J."/>
            <person name="Wang S."/>
            <person name="Richards S."/>
            <person name="Song H."/>
            <person name="Zhang L."/>
            <person name="Sodergren E."/>
            <person name="Werner D."/>
            <person name="Stanke M."/>
            <person name="Morgenstern B."/>
            <person name="Solovyev V."/>
            <person name="Kosarev P."/>
            <person name="Brown G."/>
            <person name="Chen H.C."/>
            <person name="Ermolaeva O."/>
            <person name="Hlavina W."/>
            <person name="Kapustin Y."/>
            <person name="Kiryutin B."/>
            <person name="Kitts P."/>
            <person name="Maglott D."/>
            <person name="Pruitt K."/>
            <person name="Sapojnikov V."/>
            <person name="Souvorov A."/>
            <person name="Mackey A.J."/>
            <person name="Waterhouse R.M."/>
            <person name="Wyder S."/>
            <person name="Zdobnov E.M."/>
            <person name="Zdobnov E.M."/>
            <person name="Wyder S."/>
            <person name="Kriventseva E.V."/>
            <person name="Kadowaki T."/>
            <person name="Bork P."/>
            <person name="Aranda M."/>
            <person name="Bao R."/>
            <person name="Beermann A."/>
            <person name="Berns N."/>
            <person name="Bolognesi R."/>
            <person name="Bonneton F."/>
            <person name="Bopp D."/>
            <person name="Brown S.J."/>
            <person name="Bucher G."/>
            <person name="Butts T."/>
            <person name="Chaumot A."/>
            <person name="Denell R.E."/>
            <person name="Ferrier D.E."/>
            <person name="Friedrich M."/>
            <person name="Gordon C.M."/>
            <person name="Jindra M."/>
            <person name="Klingler M."/>
            <person name="Lan Q."/>
            <person name="Lattorff H.M."/>
            <person name="Laudet V."/>
            <person name="von Levetsow C."/>
            <person name="Liu Z."/>
            <person name="Lutz R."/>
            <person name="Lynch J.A."/>
            <person name="da Fonseca R.N."/>
            <person name="Posnien N."/>
            <person name="Reuter R."/>
            <person name="Roth S."/>
            <person name="Savard J."/>
            <person name="Schinko J.B."/>
            <person name="Schmitt C."/>
            <person name="Schoppmeier M."/>
            <person name="Schroder R."/>
            <person name="Shippy T.D."/>
            <person name="Simonnet F."/>
            <person name="Marques-Souza H."/>
            <person name="Tautz D."/>
            <person name="Tomoyasu Y."/>
            <person name="Trauner J."/>
            <person name="Van der Zee M."/>
            <person name="Vervoort M."/>
            <person name="Wittkopp N."/>
            <person name="Wimmer E.A."/>
            <person name="Yang X."/>
            <person name="Jones A.K."/>
            <person name="Sattelle D.B."/>
            <person name="Ebert P.R."/>
            <person name="Nelson D."/>
            <person name="Scott J.G."/>
            <person name="Beeman R.W."/>
            <person name="Muthukrishnan S."/>
            <person name="Kramer K.J."/>
            <person name="Arakane Y."/>
            <person name="Beeman R.W."/>
            <person name="Zhu Q."/>
            <person name="Hogenkamp D."/>
            <person name="Dixit R."/>
            <person name="Oppert B."/>
            <person name="Jiang H."/>
            <person name="Zou Z."/>
            <person name="Marshall J."/>
            <person name="Elpidina E."/>
            <person name="Vinokurov K."/>
            <person name="Oppert C."/>
            <person name="Zou Z."/>
            <person name="Evans J."/>
            <person name="Lu Z."/>
            <person name="Zhao P."/>
            <person name="Sumathipala N."/>
            <person name="Altincicek B."/>
            <person name="Vilcinskas A."/>
            <person name="Williams M."/>
            <person name="Hultmark D."/>
            <person name="Hetru C."/>
            <person name="Jiang H."/>
            <person name="Grimmelikhuijzen C.J."/>
            <person name="Hauser F."/>
            <person name="Cazzamali G."/>
            <person name="Williamson M."/>
            <person name="Park Y."/>
            <person name="Li B."/>
            <person name="Tanaka Y."/>
            <person name="Predel R."/>
            <person name="Neupert S."/>
            <person name="Schachtner J."/>
            <person name="Verleyen P."/>
            <person name="Raible F."/>
            <person name="Bork P."/>
            <person name="Friedrich M."/>
            <person name="Walden K.K."/>
            <person name="Robertson H.M."/>
            <person name="Angeli S."/>
            <person name="Foret S."/>
            <person name="Bucher G."/>
            <person name="Schuetz S."/>
            <person name="Maleszka R."/>
            <person name="Wimmer E.A."/>
            <person name="Beeman R.W."/>
            <person name="Lorenzen M."/>
            <person name="Tomoyasu Y."/>
            <person name="Miller S.C."/>
            <person name="Grossmann D."/>
            <person name="Bucher G."/>
        </authorList>
    </citation>
    <scope>NUCLEOTIDE SEQUENCE [LARGE SCALE GENOMIC DNA]</scope>
    <source>
        <strain evidence="1 2">Georgia GA2</strain>
    </source>
</reference>
<reference evidence="1 2" key="2">
    <citation type="journal article" date="2010" name="Nucleic Acids Res.">
        <title>BeetleBase in 2010: revisions to provide comprehensive genomic information for Tribolium castaneum.</title>
        <authorList>
            <person name="Kim H.S."/>
            <person name="Murphy T."/>
            <person name="Xia J."/>
            <person name="Caragea D."/>
            <person name="Park Y."/>
            <person name="Beeman R.W."/>
            <person name="Lorenzen M.D."/>
            <person name="Butcher S."/>
            <person name="Manak J.R."/>
            <person name="Brown S.J."/>
        </authorList>
    </citation>
    <scope>NUCLEOTIDE SEQUENCE [LARGE SCALE GENOMIC DNA]</scope>
    <source>
        <strain evidence="1 2">Georgia GA2</strain>
    </source>
</reference>
<dbReference type="EMBL" id="KQ972971">
    <property type="protein sequence ID" value="KXZ75703.1"/>
    <property type="molecule type" value="Genomic_DNA"/>
</dbReference>
<proteinExistence type="predicted"/>
<dbReference type="InParanoid" id="A0A139W8U0"/>
<protein>
    <submittedName>
        <fullName evidence="1">Uncharacterized protein</fullName>
    </submittedName>
</protein>
<evidence type="ECO:0000313" key="1">
    <source>
        <dbReference type="EMBL" id="KXZ75703.1"/>
    </source>
</evidence>
<evidence type="ECO:0000313" key="2">
    <source>
        <dbReference type="Proteomes" id="UP000007266"/>
    </source>
</evidence>
<gene>
    <name evidence="1" type="primary">AUGUSTUS-3.0.2_33288</name>
    <name evidence="1" type="ORF">TcasGA2_TC033288</name>
</gene>
<name>A0A139W8U0_TRICA</name>
<dbReference type="Proteomes" id="UP000007266">
    <property type="component" value="Unassembled WGS sequence"/>
</dbReference>
<accession>A0A139W8U0</accession>